<evidence type="ECO:0000256" key="11">
    <source>
        <dbReference type="PROSITE-ProRule" id="PRU00043"/>
    </source>
</evidence>
<dbReference type="CDD" id="cd00054">
    <property type="entry name" value="EGF_CA"/>
    <property type="match status" value="3"/>
</dbReference>
<dbReference type="PROSITE" id="PS50026">
    <property type="entry name" value="EGF_3"/>
    <property type="match status" value="4"/>
</dbReference>
<feature type="domain" description="Cadherin" evidence="17">
    <location>
        <begin position="1018"/>
        <end position="1123"/>
    </location>
</feature>
<keyword evidence="3 14" id="KW-0812">Transmembrane</keyword>
<feature type="disulfide bond" evidence="12">
    <location>
        <begin position="1470"/>
        <end position="1479"/>
    </location>
</feature>
<feature type="region of interest" description="Disordered" evidence="13">
    <location>
        <begin position="3865"/>
        <end position="3912"/>
    </location>
</feature>
<feature type="compositionally biased region" description="Pro residues" evidence="13">
    <location>
        <begin position="2269"/>
        <end position="2281"/>
    </location>
</feature>
<keyword evidence="18" id="KW-1185">Reference proteome</keyword>
<dbReference type="PANTHER" id="PTHR24028:SF328">
    <property type="entry name" value="CADHERIN-3"/>
    <property type="match status" value="1"/>
</dbReference>
<feature type="region of interest" description="Disordered" evidence="13">
    <location>
        <begin position="3418"/>
        <end position="3441"/>
    </location>
</feature>
<dbReference type="SUPFAM" id="SSF49899">
    <property type="entry name" value="Concanavalin A-like lectins/glucanases"/>
    <property type="match status" value="2"/>
</dbReference>
<feature type="compositionally biased region" description="Basic and acidic residues" evidence="13">
    <location>
        <begin position="3882"/>
        <end position="3904"/>
    </location>
</feature>
<comment type="caution">
    <text evidence="12">Lacks conserved residue(s) required for the propagation of feature annotation.</text>
</comment>
<evidence type="ECO:0000259" key="15">
    <source>
        <dbReference type="PROSITE" id="PS50025"/>
    </source>
</evidence>
<dbReference type="InterPro" id="IPR001791">
    <property type="entry name" value="Laminin_G"/>
</dbReference>
<dbReference type="Pfam" id="PF00008">
    <property type="entry name" value="EGF"/>
    <property type="match status" value="1"/>
</dbReference>
<feature type="domain" description="EGF-like" evidence="16">
    <location>
        <begin position="1482"/>
        <end position="1522"/>
    </location>
</feature>
<feature type="compositionally biased region" description="Polar residues" evidence="13">
    <location>
        <begin position="3428"/>
        <end position="3441"/>
    </location>
</feature>
<sequence length="4106" mass="435764">CTAGGIFAWDPDAGRNGSVTYSVLPGTAGDSTGSSYIRLNDSETSSGFVYLKRSLTGWQPGQTISAAVVATDGGGRRAQMAVKLRLIPAPDPTSAQQMRFTTEPRASLFASELAPPGTVLTRLPSATLPKAAYSILALSVASRRSTPTFWHSGGFYQADTGELIVGPGGLRDVGEEVHLALRAATADSLWATALLTVRVMPDSREAATPVRTGRRASFVGQVALNRWRIRERLLPRFAITGGPFTVDSSGRITTTEWLDRESRDAYELNCTVGDGGSRLLDDNDRQPTGSSAYFKGAVPENSPVGTRVLRITAVDADTPPNARLAFSLTSNPGGRFSIDSASGWVTVAGFARSRVNRAVQARVLSVRRKVQLRLGGGAGGFNLSALPGRPGGYETVGSLAATDADQPGSDNARLAYSLSGPGSGRFSVDALGNLVAHGQLPLGAEFRLRVLARDNGRLMARSASAPLRLRVLNAAPPMMSSARLDAPWCRCAPATQTTGPLRFRIVSGNASEHFALDTSTGWLTTRHALSSLRPGDVYAAVVDAVSAEHPQLVSPTPTAVQLSVTGENRFSPAIAPDAYQATVAEDAASGHQLFRIDVTDRDSGINGEVDLSIIDVKPPVELELVRERRQAGRWSLRLRSCLDFESARSHAIRIRSMDRGFARRSAEASLTLLVADVDDNPPSFREAWQSASIVESALPGTKVARVAAEDADLTPFNRIVYSMRPADAVSDNLFSIEAETGLVLTTGRLDFEKSSHHLLIVTAKSPGTEAHSSVARLLVRVRSVNEFRPVPSCPAAGEPLRFRLSPQDPPGRRLGGVTATDEDAGRHGVVQFSILSAKPPAAAALISVNASSGELFLSPDSKQPTGEVRSRAQLLLEVSNPGIYNESLTARCLVQFDIDDGNDSPKFSSLTYAARVSEAAPVGTRVIAVSASDDDLEEADRSFRFALASPANASIATLPFTVDPSSGQVTVLGPLDRETTPVYRLTVLAIDGGRPPLTASSILIVQVTDVNDSGPRFAPPVPSLSVQEGLGPGALVGRLASFAVDPDGLGHGAPFTFAELRDKRFLVTSDGRVLTRATLDRESLQRVRLTVRVTDSGGLASKLTFIVTVDDVNDNPSSSRPLTVLAWLPATSAPGAAAPPGTPSVVGQLARVIPDDLDTTGAYQCAARKSPPGLVITESCGLFLVGRSALDKLEEASGGGSGSSGGEKSLALSLRQHDGRHAAVVSEVTVGIQTVEPEALSASIVLAFGLATSDLAEVEEDDRQRLVSKWPQLSRLLLKTSLASRVVLVSLRDDNSLLEMRLALRAASGFLDRSAAMRAVGAARQSVESITGLRLKAVAERFCLEYPCPVTEPAHCRYEAVIRPELGVHSWSSKSLTLTAPTVEDVERCRCPPGFAGPACSLDTRGCSADRCANGGLCHRDPTMFGGFRCLCPPQYAGSRCQFDAQECRSNPCANGATCEERHGGFRCACPPGWAGRLCDTPANLCESGAGAAACLNSGVCVPLFNAFRCLCPVGFYGSRCQTAAWGFPEGAYAVYSPRRASEFSLTMEVTGGLIGESLLLLQTLSTGSQYSLTSSPAGISLRLVDPLQQHPQSQSAPVSAASSWVRVNLTRSGRAVFARVASCDSATGDCPDQEADCQLPSCRQLSLRLGPEAANEGGAVYLGGMPTASGGDGGGGSGRPSLPNLRGFVGCLRRFAPGSSGFPGSDATPLVLSGVTRDSCPRPRTPPCRRPGVCSGVGVCVDEWTEARCECPAGTHPPDCSRKPPSVGLGPGGHVTFTPRPRQLDQRRRRRELDGQSSISLKFKASSLHEDQLLMYSRTSRTAFTLLLLSAGTGAPRLISVNGPSKADLAYKTQLTPGRPYSLSVSRRPDGRLSLSLDDNKRYFSDSDSGGNSHDFLGDDVKSLTLAAADVSLDSRRLASFVGCLAELHLNGLPAPLAAGLTERFRVTVGGSVSSGCRPDACLFTNCQRGFACTEAPLSWGSTVCARADGLTEDQLRLAIAVPGALGLALLLLLALACCLLLRRRRRRRYKKKTGGAMSAGAKSGAGAIYSTPQSRDAVGGLKSGSTKSNQDSGFCEEALIRRHIQNELAAVRAAKQLLGNSAESLEDPYELGPAEHYDLDNASSIAGLDAEAVRHYRAYRKPQSMPRLAEQPSPSRLYERCGSLSSEEYHRHRTLAGGATVSNSMTQQQQPPPLPANALTLDDIRRAYRRNVGGHVAGDSAGSAASWYETPPPPPPPQQPPPPPSDDELPPPLPPGRGVVGFGLGEVPPPPPPPPPNQPRPGSSRQLDSLIGWSPASEFHRLAPVFSDLGHLPPKILKPELLHQVGASCRMMKQVSRHSPSSKPDTRNEEAVHVEERVIYFSFFVPHSLKQLFSNPKSDRRILKIETDCHCLFRLSPMKLSPSSPASRRMLLVEAFLDQQLGNFDRCESKLRVLLSRAGSGFELYRSINLNTLPNGGCDYRCYCATPAPLVEQSDNSLSGISTASSSVSQLQLSGTEGVARRSRESLAAFVYLEATAALLEEIAASSCGSTVEAAFFAALEEELSSQIWHCCIDRTASELTQSTARQLIDKACLVSQAASRQVGLLLDLAVFAKQICSELLNDNATVVWSGSEVQSNFSAVSSICKVSLSEDVSTEAGVTSAAESSMLSVSELLFDEVSKSSRQTPKPAPRIRTSKKQRIKVLGSLLDPLLENCCAFAAVEVCLESLVELVSQRLVLLMHRSSRTENQFECRVLKSLARFNFALREATSEPDLRGIVNRFFNCVADCLASPDAISAGQVTGLVAALQTPPMHTHLSIAKDSEGWQLLRKMREAFERAVCEQMESLLRCGRSRSSENGQEQKDLNEAFIAACCDTSAELDSLPSEAIELEAHQQSQETPVMLLRRSQQNVELLYSDEVSERLSVKSEHGEADLILSQPVDRAWSAVACSPATVYDSVAVWQAATPVRCEAGAADGLPGEDSLSATVLSIGHASLTSVGFATVSTTSAVTSESGPGLLTCCTLSIGSFACAPVIQNNKAAVSSITECSPISLDSVELLSRSVCLHRPLLPLRVRQPLWVGRPIRAAVSPQFCRPDCYAAKLLKSPAASQRSARALVATCTVQAQIRPLRNRCHPYSQRAILGLPESAPSLNSDRYRLSTVRIELAPVAATYRAKVADFVSIAAEPSGAFDSSMRAISSAASQRLCGSAEPAESNWRLCAPEGALAVVSAVRQAPAWHGGGELPECGWTRPSARLRPALAASTAAPLARASTAVCLSESLSTASDFFCQASAAASTIGDTTSSSAAEDLLANADCGLAVCWSGPSWATVTRMPSSSPAVLAPCPALRCGGQVVDADEDDASCDEPAAPATFTTMVTASAALTVVSNAGIESFVLVPDSSRCGSTNQRLELPRLRLQRLGQADGVLDVVPTRFKVSADVPSQPHAASLTPAMQPQRPANSNATVWRSSDWGGGNALPGRCYQSCLSLGPAAEDLATASLRYRRPESPLAPAPAPPLGPALPLPPPEGRIGARRSFWTNSNGALVLRRRAAIEGSQLQPPPRLTEYQKPPPPPEELSMTSSLVGIPDGCSQPDLQLAWPPRKPLPWTTELPLETLGCAEKVRQWLGKDGRVSARAEAKKNNTKPSNDCPPGGVHHQQKQASRGLQAAVALATSISPCLGGGPSPSNVSWLLQSPPPPDGDSDRHWRRRQMESVLRTLVAPVAIMFSITCHGMLASRKAASTQVTMRNDLTSRLASVPPPMPPRRPPAPTDRVWQLPPRERRSTAELGGRSNAEHNRAVEEDQQNDGNVQGHSTLHQTGHHVLVDWVAALAVAFPSPETGRDRPDRKGGHAPSRGERPDSDAQPNLIGSVHPALVGPFWQRPAAAEGLHQVAGQCQQPDQHVAAHHQADDEHVTGDAPDRPVAKEHSQDGQVHCGDVSGQAGAEAAVQGSLASRASLSTMSSTAEQKQRQRIVLAGSGLLTDALLAKLAALPDDFQQPATRLPDADSLQDPTAVSAALAGADALFVELPAEPADPDCLTRSQTAAVNLIAGARDGGVSHVICCTAASPLRILGVSARRMDAWAQAEPLWRDSGLPVTYLVLPLLVDLCLKAGPNTAAATSIFTIDIASAF</sequence>
<keyword evidence="4" id="KW-0732">Signal</keyword>
<evidence type="ECO:0000256" key="2">
    <source>
        <dbReference type="ARBA" id="ARBA00022536"/>
    </source>
</evidence>
<keyword evidence="10" id="KW-0325">Glycoprotein</keyword>
<feature type="domain" description="Cadherin" evidence="17">
    <location>
        <begin position="396"/>
        <end position="479"/>
    </location>
</feature>
<dbReference type="Pfam" id="PF12661">
    <property type="entry name" value="hEGF"/>
    <property type="match status" value="1"/>
</dbReference>
<organism evidence="18 19">
    <name type="scientific">Macrostomum lignano</name>
    <dbReference type="NCBI Taxonomy" id="282301"/>
    <lineage>
        <taxon>Eukaryota</taxon>
        <taxon>Metazoa</taxon>
        <taxon>Spiralia</taxon>
        <taxon>Lophotrochozoa</taxon>
        <taxon>Platyhelminthes</taxon>
        <taxon>Rhabditophora</taxon>
        <taxon>Macrostomorpha</taxon>
        <taxon>Macrostomida</taxon>
        <taxon>Macrostomidae</taxon>
        <taxon>Macrostomum</taxon>
    </lineage>
</organism>
<dbReference type="Gene3D" id="2.10.25.10">
    <property type="entry name" value="Laminin"/>
    <property type="match status" value="3"/>
</dbReference>
<protein>
    <submittedName>
        <fullName evidence="19">Cadherin domain-containing protein</fullName>
    </submittedName>
</protein>
<dbReference type="Gene3D" id="2.60.40.60">
    <property type="entry name" value="Cadherins"/>
    <property type="match status" value="8"/>
</dbReference>
<dbReference type="InterPro" id="IPR013320">
    <property type="entry name" value="ConA-like_dom_sf"/>
</dbReference>
<feature type="transmembrane region" description="Helical" evidence="14">
    <location>
        <begin position="1999"/>
        <end position="2023"/>
    </location>
</feature>
<feature type="region of interest" description="Disordered" evidence="13">
    <location>
        <begin position="2216"/>
        <end position="2291"/>
    </location>
</feature>
<dbReference type="WBParaSite" id="maker-uti_cns_0007131-snap-gene-0.2-mRNA-1">
    <property type="protein sequence ID" value="maker-uti_cns_0007131-snap-gene-0.2-mRNA-1"/>
    <property type="gene ID" value="maker-uti_cns_0007131-snap-gene-0.2"/>
</dbReference>
<evidence type="ECO:0000256" key="3">
    <source>
        <dbReference type="ARBA" id="ARBA00022692"/>
    </source>
</evidence>
<dbReference type="FunFam" id="2.60.40.60:FF:000020">
    <property type="entry name" value="Dachsous cadherin-related 1b"/>
    <property type="match status" value="1"/>
</dbReference>
<feature type="domain" description="Laminin G" evidence="15">
    <location>
        <begin position="1765"/>
        <end position="1958"/>
    </location>
</feature>
<feature type="domain" description="Cadherin" evidence="17">
    <location>
        <begin position="6"/>
        <end position="94"/>
    </location>
</feature>
<dbReference type="SUPFAM" id="SSF49313">
    <property type="entry name" value="Cadherin-like"/>
    <property type="match status" value="8"/>
</dbReference>
<dbReference type="PROSITE" id="PS50025">
    <property type="entry name" value="LAM_G_DOMAIN"/>
    <property type="match status" value="1"/>
</dbReference>
<feature type="domain" description="Cadherin" evidence="17">
    <location>
        <begin position="290"/>
        <end position="347"/>
    </location>
</feature>
<feature type="domain" description="Cadherin" evidence="17">
    <location>
        <begin position="485"/>
        <end position="574"/>
    </location>
</feature>
<evidence type="ECO:0000259" key="17">
    <source>
        <dbReference type="PROSITE" id="PS50268"/>
    </source>
</evidence>
<dbReference type="InterPro" id="IPR000742">
    <property type="entry name" value="EGF"/>
</dbReference>
<feature type="domain" description="Cadherin" evidence="17">
    <location>
        <begin position="908"/>
        <end position="1017"/>
    </location>
</feature>
<dbReference type="Gene3D" id="3.40.50.720">
    <property type="entry name" value="NAD(P)-binding Rossmann-like Domain"/>
    <property type="match status" value="1"/>
</dbReference>
<evidence type="ECO:0000256" key="6">
    <source>
        <dbReference type="ARBA" id="ARBA00022837"/>
    </source>
</evidence>
<dbReference type="FunFam" id="2.10.25.10:FF:000472">
    <property type="entry name" value="Uncharacterized protein, isoform A"/>
    <property type="match status" value="1"/>
</dbReference>
<dbReference type="PRINTS" id="PR00205">
    <property type="entry name" value="CADHERIN"/>
</dbReference>
<evidence type="ECO:0000313" key="18">
    <source>
        <dbReference type="Proteomes" id="UP000095280"/>
    </source>
</evidence>
<evidence type="ECO:0000256" key="4">
    <source>
        <dbReference type="ARBA" id="ARBA00022729"/>
    </source>
</evidence>
<feature type="domain" description="EGF-like" evidence="16">
    <location>
        <begin position="1725"/>
        <end position="1762"/>
    </location>
</feature>
<name>A0A1I8HNI9_9PLAT</name>
<dbReference type="InterPro" id="IPR013032">
    <property type="entry name" value="EGF-like_CS"/>
</dbReference>
<dbReference type="InterPro" id="IPR050174">
    <property type="entry name" value="Protocadherin/Cadherin-CA"/>
</dbReference>
<dbReference type="PROSITE" id="PS00022">
    <property type="entry name" value="EGF_1"/>
    <property type="match status" value="3"/>
</dbReference>
<evidence type="ECO:0000256" key="7">
    <source>
        <dbReference type="ARBA" id="ARBA00022989"/>
    </source>
</evidence>
<feature type="disulfide bond" evidence="12">
    <location>
        <begin position="1512"/>
        <end position="1521"/>
    </location>
</feature>
<feature type="disulfide bond" evidence="12">
    <location>
        <begin position="1752"/>
        <end position="1761"/>
    </location>
</feature>
<feature type="domain" description="Cadherin" evidence="17">
    <location>
        <begin position="575"/>
        <end position="684"/>
    </location>
</feature>
<feature type="domain" description="Cadherin" evidence="17">
    <location>
        <begin position="796"/>
        <end position="907"/>
    </location>
</feature>
<dbReference type="InterPro" id="IPR015919">
    <property type="entry name" value="Cadherin-like_sf"/>
</dbReference>
<proteinExistence type="predicted"/>
<dbReference type="Pfam" id="PF00028">
    <property type="entry name" value="Cadherin"/>
    <property type="match status" value="3"/>
</dbReference>
<dbReference type="SMART" id="SM00112">
    <property type="entry name" value="CA"/>
    <property type="match status" value="10"/>
</dbReference>
<evidence type="ECO:0000256" key="13">
    <source>
        <dbReference type="SAM" id="MobiDB-lite"/>
    </source>
</evidence>
<dbReference type="InterPro" id="IPR001881">
    <property type="entry name" value="EGF-like_Ca-bd_dom"/>
</dbReference>
<keyword evidence="9 12" id="KW-1015">Disulfide bond</keyword>
<dbReference type="SMART" id="SM00181">
    <property type="entry name" value="EGF"/>
    <property type="match status" value="5"/>
</dbReference>
<dbReference type="SMART" id="SM00282">
    <property type="entry name" value="LamG"/>
    <property type="match status" value="1"/>
</dbReference>
<accession>A0A1I8HNI9</accession>
<dbReference type="PROSITE" id="PS50268">
    <property type="entry name" value="CADHERIN_2"/>
    <property type="match status" value="9"/>
</dbReference>
<dbReference type="SMART" id="SM00179">
    <property type="entry name" value="EGF_CA"/>
    <property type="match status" value="4"/>
</dbReference>
<dbReference type="GO" id="GO:0005886">
    <property type="term" value="C:plasma membrane"/>
    <property type="evidence" value="ECO:0007669"/>
    <property type="project" value="TreeGrafter"/>
</dbReference>
<feature type="domain" description="EGF-like" evidence="16">
    <location>
        <begin position="1403"/>
        <end position="1442"/>
    </location>
</feature>
<evidence type="ECO:0000256" key="10">
    <source>
        <dbReference type="ARBA" id="ARBA00023180"/>
    </source>
</evidence>
<keyword evidence="6 11" id="KW-0106">Calcium</keyword>
<evidence type="ECO:0000256" key="8">
    <source>
        <dbReference type="ARBA" id="ARBA00023136"/>
    </source>
</evidence>
<feature type="region of interest" description="Disordered" evidence="13">
    <location>
        <begin position="3811"/>
        <end position="3845"/>
    </location>
</feature>
<dbReference type="GO" id="GO:0005509">
    <property type="term" value="F:calcium ion binding"/>
    <property type="evidence" value="ECO:0007669"/>
    <property type="project" value="UniProtKB-UniRule"/>
</dbReference>
<dbReference type="CDD" id="cd11304">
    <property type="entry name" value="Cadherin_repeat"/>
    <property type="match status" value="8"/>
</dbReference>
<feature type="region of interest" description="Disordered" evidence="13">
    <location>
        <begin position="3607"/>
        <end position="3639"/>
    </location>
</feature>
<evidence type="ECO:0000259" key="16">
    <source>
        <dbReference type="PROSITE" id="PS50026"/>
    </source>
</evidence>
<feature type="compositionally biased region" description="Pro residues" evidence="13">
    <location>
        <begin position="3733"/>
        <end position="3745"/>
    </location>
</feature>
<evidence type="ECO:0000256" key="14">
    <source>
        <dbReference type="SAM" id="Phobius"/>
    </source>
</evidence>
<dbReference type="InterPro" id="IPR002126">
    <property type="entry name" value="Cadherin-like_dom"/>
</dbReference>
<feature type="compositionally biased region" description="Polar residues" evidence="13">
    <location>
        <begin position="3781"/>
        <end position="3790"/>
    </location>
</feature>
<dbReference type="InterPro" id="IPR009030">
    <property type="entry name" value="Growth_fac_rcpt_cys_sf"/>
</dbReference>
<feature type="compositionally biased region" description="Pro residues" evidence="13">
    <location>
        <begin position="2232"/>
        <end position="2257"/>
    </location>
</feature>
<keyword evidence="7 14" id="KW-1133">Transmembrane helix</keyword>
<dbReference type="InterPro" id="IPR036291">
    <property type="entry name" value="NAD(P)-bd_dom_sf"/>
</dbReference>
<dbReference type="Proteomes" id="UP000095280">
    <property type="component" value="Unplaced"/>
</dbReference>
<dbReference type="SUPFAM" id="SSF57184">
    <property type="entry name" value="Growth factor receptor domain"/>
    <property type="match status" value="1"/>
</dbReference>
<evidence type="ECO:0000256" key="9">
    <source>
        <dbReference type="ARBA" id="ARBA00023157"/>
    </source>
</evidence>
<feature type="compositionally biased region" description="Pro residues" evidence="13">
    <location>
        <begin position="3535"/>
        <end position="3551"/>
    </location>
</feature>
<dbReference type="PANTHER" id="PTHR24028">
    <property type="entry name" value="CADHERIN-87A"/>
    <property type="match status" value="1"/>
</dbReference>
<evidence type="ECO:0000256" key="5">
    <source>
        <dbReference type="ARBA" id="ARBA00022737"/>
    </source>
</evidence>
<dbReference type="SUPFAM" id="SSF51735">
    <property type="entry name" value="NAD(P)-binding Rossmann-fold domains"/>
    <property type="match status" value="1"/>
</dbReference>
<feature type="compositionally biased region" description="Basic and acidic residues" evidence="13">
    <location>
        <begin position="3815"/>
        <end position="3836"/>
    </location>
</feature>
<feature type="disulfide bond" evidence="12">
    <location>
        <begin position="1432"/>
        <end position="1441"/>
    </location>
</feature>
<evidence type="ECO:0000256" key="1">
    <source>
        <dbReference type="ARBA" id="ARBA00004167"/>
    </source>
</evidence>
<feature type="domain" description="Cadherin" evidence="17">
    <location>
        <begin position="685"/>
        <end position="791"/>
    </location>
</feature>
<dbReference type="GO" id="GO:0007156">
    <property type="term" value="P:homophilic cell adhesion via plasma membrane adhesion molecules"/>
    <property type="evidence" value="ECO:0007669"/>
    <property type="project" value="InterPro"/>
</dbReference>
<keyword evidence="5" id="KW-0677">Repeat</keyword>
<feature type="region of interest" description="Disordered" evidence="13">
    <location>
        <begin position="3529"/>
        <end position="3559"/>
    </location>
</feature>
<feature type="region of interest" description="Disordered" evidence="13">
    <location>
        <begin position="1755"/>
        <end position="1775"/>
    </location>
</feature>
<feature type="compositionally biased region" description="Basic and acidic residues" evidence="13">
    <location>
        <begin position="3607"/>
        <end position="3616"/>
    </location>
</feature>
<reference evidence="19" key="1">
    <citation type="submission" date="2016-11" db="UniProtKB">
        <authorList>
            <consortium name="WormBaseParasite"/>
        </authorList>
    </citation>
    <scope>IDENTIFICATION</scope>
</reference>
<feature type="domain" description="EGF-like" evidence="16">
    <location>
        <begin position="1444"/>
        <end position="1480"/>
    </location>
</feature>
<comment type="subcellular location">
    <subcellularLocation>
        <location evidence="1">Membrane</location>
        <topology evidence="1">Single-pass membrane protein</topology>
    </subcellularLocation>
</comment>
<evidence type="ECO:0000256" key="12">
    <source>
        <dbReference type="PROSITE-ProRule" id="PRU00076"/>
    </source>
</evidence>
<dbReference type="PROSITE" id="PS01186">
    <property type="entry name" value="EGF_2"/>
    <property type="match status" value="2"/>
</dbReference>
<dbReference type="CDD" id="cd00110">
    <property type="entry name" value="LamG"/>
    <property type="match status" value="1"/>
</dbReference>
<keyword evidence="8 14" id="KW-0472">Membrane</keyword>
<dbReference type="Gene3D" id="2.60.120.200">
    <property type="match status" value="1"/>
</dbReference>
<evidence type="ECO:0000313" key="19">
    <source>
        <dbReference type="WBParaSite" id="maker-uti_cns_0007131-snap-gene-0.2-mRNA-1"/>
    </source>
</evidence>
<feature type="region of interest" description="Disordered" evidence="13">
    <location>
        <begin position="3728"/>
        <end position="3790"/>
    </location>
</feature>
<keyword evidence="2 12" id="KW-0245">EGF-like domain</keyword>